<dbReference type="Gene3D" id="3.40.50.12710">
    <property type="match status" value="1"/>
</dbReference>
<dbReference type="EMBL" id="JADCLJ010000019">
    <property type="protein sequence ID" value="MBE4907958.1"/>
    <property type="molecule type" value="Genomic_DNA"/>
</dbReference>
<keyword evidence="4" id="KW-1185">Reference proteome</keyword>
<dbReference type="GO" id="GO:0032259">
    <property type="term" value="P:methylation"/>
    <property type="evidence" value="ECO:0007669"/>
    <property type="project" value="UniProtKB-KW"/>
</dbReference>
<dbReference type="PANTHER" id="PTHR12049:SF7">
    <property type="entry name" value="PROTEIN ARGININE METHYLTRANSFERASE NDUFAF7, MITOCHONDRIAL"/>
    <property type="match status" value="1"/>
</dbReference>
<sequence length="372" mass="42866">MIDYLKHVISESKTGQIPYDDYMNIVLYHPDFGYYMKQKEKIGKGGDFITTSNISNVFGILFADVFLKLFSKVELKPHLCEIGGGNGRFAKAILDQVHSKDPDLYDRLTYTLIESSPYHQSLQQSILETHRGIEQFQSVEDMQKTYPEFNGIIFSNELYDAFPVSVIEKHNNELYEVMVALDNEGKLVERYIPLSNKAILTYLEEQNISLKEKQRFEVPLAMQEHIEKLGIWLNKGIVITVDYGYTNEEWKLPEHSKGSLRGYYKHQLVESALEHPGEMDLTTHIHFDSLVTAGEKSGLNYVTKLRQDRFLLAAGILDYLQEHHDTNPFSEKSKQNRALRSLIMEGSMSAAFHVVIQEKNISIAWDEILTSW</sequence>
<dbReference type="InterPro" id="IPR003788">
    <property type="entry name" value="NDUFAF7"/>
</dbReference>
<dbReference type="Pfam" id="PF02636">
    <property type="entry name" value="Methyltransf_28"/>
    <property type="match status" value="1"/>
</dbReference>
<keyword evidence="2" id="KW-0808">Transferase</keyword>
<gene>
    <name evidence="3" type="ORF">IMZ08_07825</name>
</gene>
<dbReference type="SUPFAM" id="SSF53335">
    <property type="entry name" value="S-adenosyl-L-methionine-dependent methyltransferases"/>
    <property type="match status" value="1"/>
</dbReference>
<keyword evidence="1 3" id="KW-0489">Methyltransferase</keyword>
<evidence type="ECO:0000256" key="1">
    <source>
        <dbReference type="ARBA" id="ARBA00022603"/>
    </source>
</evidence>
<name>A0ABR9QHI4_9BACI</name>
<evidence type="ECO:0000256" key="2">
    <source>
        <dbReference type="ARBA" id="ARBA00022679"/>
    </source>
</evidence>
<proteinExistence type="predicted"/>
<protein>
    <submittedName>
        <fullName evidence="3">SAM-dependent methyltransferase</fullName>
    </submittedName>
</protein>
<accession>A0ABR9QHI4</accession>
<dbReference type="RefSeq" id="WP_193535430.1">
    <property type="nucleotide sequence ID" value="NZ_JADCLJ010000019.1"/>
</dbReference>
<reference evidence="3 4" key="1">
    <citation type="submission" date="2020-10" db="EMBL/GenBank/DDBJ databases">
        <title>Bacillus sp. HD4P25, an endophyte from a halophyte.</title>
        <authorList>
            <person name="Sun J.-Q."/>
        </authorList>
    </citation>
    <scope>NUCLEOTIDE SEQUENCE [LARGE SCALE GENOMIC DNA]</scope>
    <source>
        <strain evidence="3 4">YIM 93174</strain>
    </source>
</reference>
<comment type="caution">
    <text evidence="3">The sequence shown here is derived from an EMBL/GenBank/DDBJ whole genome shotgun (WGS) entry which is preliminary data.</text>
</comment>
<evidence type="ECO:0000313" key="3">
    <source>
        <dbReference type="EMBL" id="MBE4907958.1"/>
    </source>
</evidence>
<dbReference type="InterPro" id="IPR029063">
    <property type="entry name" value="SAM-dependent_MTases_sf"/>
</dbReference>
<evidence type="ECO:0000313" key="4">
    <source>
        <dbReference type="Proteomes" id="UP001516662"/>
    </source>
</evidence>
<dbReference type="GO" id="GO:0008168">
    <property type="term" value="F:methyltransferase activity"/>
    <property type="evidence" value="ECO:0007669"/>
    <property type="project" value="UniProtKB-KW"/>
</dbReference>
<dbReference type="Proteomes" id="UP001516662">
    <property type="component" value="Unassembled WGS sequence"/>
</dbReference>
<organism evidence="3 4">
    <name type="scientific">Litchfieldia luteola</name>
    <dbReference type="NCBI Taxonomy" id="682179"/>
    <lineage>
        <taxon>Bacteria</taxon>
        <taxon>Bacillati</taxon>
        <taxon>Bacillota</taxon>
        <taxon>Bacilli</taxon>
        <taxon>Bacillales</taxon>
        <taxon>Bacillaceae</taxon>
        <taxon>Litchfieldia</taxon>
    </lineage>
</organism>
<dbReference type="PANTHER" id="PTHR12049">
    <property type="entry name" value="PROTEIN ARGININE METHYLTRANSFERASE NDUFAF7, MITOCHONDRIAL"/>
    <property type="match status" value="1"/>
</dbReference>
<dbReference type="InterPro" id="IPR038375">
    <property type="entry name" value="NDUFAF7_sf"/>
</dbReference>